<organism evidence="3 4">
    <name type="scientific">Steinernema carpocapsae</name>
    <name type="common">Entomopathogenic nematode</name>
    <dbReference type="NCBI Taxonomy" id="34508"/>
    <lineage>
        <taxon>Eukaryota</taxon>
        <taxon>Metazoa</taxon>
        <taxon>Ecdysozoa</taxon>
        <taxon>Nematoda</taxon>
        <taxon>Chromadorea</taxon>
        <taxon>Rhabditida</taxon>
        <taxon>Tylenchina</taxon>
        <taxon>Panagrolaimomorpha</taxon>
        <taxon>Strongyloidoidea</taxon>
        <taxon>Steinernematidae</taxon>
        <taxon>Steinernema</taxon>
    </lineage>
</organism>
<dbReference type="Proteomes" id="UP000298663">
    <property type="component" value="Unassembled WGS sequence"/>
</dbReference>
<evidence type="ECO:0000313" key="4">
    <source>
        <dbReference type="Proteomes" id="UP000298663"/>
    </source>
</evidence>
<gene>
    <name evidence="3" type="ORF">L596_026691</name>
</gene>
<dbReference type="OrthoDB" id="5802741at2759"/>
<feature type="domain" description="7TM GPCR serpentine receptor class x (Srx)" evidence="2">
    <location>
        <begin position="2"/>
        <end position="138"/>
    </location>
</feature>
<name>A0A4U5M233_STECR</name>
<dbReference type="SUPFAM" id="SSF81321">
    <property type="entry name" value="Family A G protein-coupled receptor-like"/>
    <property type="match status" value="1"/>
</dbReference>
<sequence>MGTIISGGYETWVFVTVILAFNRFVLFCFPAREKQIFSSTGNKIWLLATIAVYALFAGIQASSKVYSKYLIDIYQWKYDYSYAWSRIRKDVVIYYQLGGVFVAWLFYIAVVIKLFRYRNEAGSSTRSKANQKLLIHAFVITVYCTIQNFLWTRSTFSSRKEKFRMWF</sequence>
<feature type="transmembrane region" description="Helical" evidence="1">
    <location>
        <begin position="44"/>
        <end position="62"/>
    </location>
</feature>
<dbReference type="Pfam" id="PF10328">
    <property type="entry name" value="7TM_GPCR_Srx"/>
    <property type="match status" value="1"/>
</dbReference>
<comment type="caution">
    <text evidence="3">The sequence shown here is derived from an EMBL/GenBank/DDBJ whole genome shotgun (WGS) entry which is preliminary data.</text>
</comment>
<accession>A0A4U5M233</accession>
<keyword evidence="1" id="KW-0472">Membrane</keyword>
<reference evidence="3 4" key="2">
    <citation type="journal article" date="2019" name="G3 (Bethesda)">
        <title>Hybrid Assembly of the Genome of the Entomopathogenic Nematode Steinernema carpocapsae Identifies the X-Chromosome.</title>
        <authorList>
            <person name="Serra L."/>
            <person name="Macchietto M."/>
            <person name="Macias-Munoz A."/>
            <person name="McGill C.J."/>
            <person name="Rodriguez I.M."/>
            <person name="Rodriguez B."/>
            <person name="Murad R."/>
            <person name="Mortazavi A."/>
        </authorList>
    </citation>
    <scope>NUCLEOTIDE SEQUENCE [LARGE SCALE GENOMIC DNA]</scope>
    <source>
        <strain evidence="3 4">ALL</strain>
    </source>
</reference>
<reference evidence="3 4" key="1">
    <citation type="journal article" date="2015" name="Genome Biol.">
        <title>Comparative genomics of Steinernema reveals deeply conserved gene regulatory networks.</title>
        <authorList>
            <person name="Dillman A.R."/>
            <person name="Macchietto M."/>
            <person name="Porter C.F."/>
            <person name="Rogers A."/>
            <person name="Williams B."/>
            <person name="Antoshechkin I."/>
            <person name="Lee M.M."/>
            <person name="Goodwin Z."/>
            <person name="Lu X."/>
            <person name="Lewis E.E."/>
            <person name="Goodrich-Blair H."/>
            <person name="Stock S.P."/>
            <person name="Adams B.J."/>
            <person name="Sternberg P.W."/>
            <person name="Mortazavi A."/>
        </authorList>
    </citation>
    <scope>NUCLEOTIDE SEQUENCE [LARGE SCALE GENOMIC DNA]</scope>
    <source>
        <strain evidence="3 4">ALL</strain>
    </source>
</reference>
<dbReference type="InterPro" id="IPR019430">
    <property type="entry name" value="7TM_GPCR_serpentine_rcpt_Srx"/>
</dbReference>
<evidence type="ECO:0000313" key="3">
    <source>
        <dbReference type="EMBL" id="TKR62774.1"/>
    </source>
</evidence>
<keyword evidence="1" id="KW-0812">Transmembrane</keyword>
<keyword evidence="1" id="KW-1133">Transmembrane helix</keyword>
<feature type="transmembrane region" description="Helical" evidence="1">
    <location>
        <begin position="133"/>
        <end position="151"/>
    </location>
</feature>
<evidence type="ECO:0000256" key="1">
    <source>
        <dbReference type="SAM" id="Phobius"/>
    </source>
</evidence>
<evidence type="ECO:0000259" key="2">
    <source>
        <dbReference type="Pfam" id="PF10328"/>
    </source>
</evidence>
<dbReference type="AlphaFoldDB" id="A0A4U5M233"/>
<proteinExistence type="predicted"/>
<feature type="transmembrane region" description="Helical" evidence="1">
    <location>
        <begin position="12"/>
        <end position="32"/>
    </location>
</feature>
<keyword evidence="4" id="KW-1185">Reference proteome</keyword>
<feature type="transmembrane region" description="Helical" evidence="1">
    <location>
        <begin position="92"/>
        <end position="112"/>
    </location>
</feature>
<dbReference type="Gene3D" id="1.20.1070.10">
    <property type="entry name" value="Rhodopsin 7-helix transmembrane proteins"/>
    <property type="match status" value="1"/>
</dbReference>
<protein>
    <recommendedName>
        <fullName evidence="2">7TM GPCR serpentine receptor class x (Srx) domain-containing protein</fullName>
    </recommendedName>
</protein>
<dbReference type="EMBL" id="AZBU02000010">
    <property type="protein sequence ID" value="TKR62774.1"/>
    <property type="molecule type" value="Genomic_DNA"/>
</dbReference>